<name>A0A106C2P2_SHEFR</name>
<dbReference type="AlphaFoldDB" id="A0A106C2P2"/>
<dbReference type="Gene3D" id="3.30.420.40">
    <property type="match status" value="1"/>
</dbReference>
<protein>
    <recommendedName>
        <fullName evidence="3">NiFe hydrogenase</fullName>
    </recommendedName>
</protein>
<comment type="caution">
    <text evidence="1">The sequence shown here is derived from an EMBL/GenBank/DDBJ whole genome shotgun (WGS) entry which is preliminary data.</text>
</comment>
<evidence type="ECO:0000313" key="1">
    <source>
        <dbReference type="EMBL" id="KVX03134.1"/>
    </source>
</evidence>
<reference evidence="1 2" key="1">
    <citation type="submission" date="2016-01" db="EMBL/GenBank/DDBJ databases">
        <title>Draft genome of the antarctic isolate Shewanella frigidimarina Ag06-30.</title>
        <authorList>
            <person name="Parmeciano Di Noto G."/>
            <person name="Vazquez S."/>
            <person name="Mac Cormack W."/>
            <person name="Iriarte A."/>
            <person name="Quiroga C."/>
        </authorList>
    </citation>
    <scope>NUCLEOTIDE SEQUENCE [LARGE SCALE GENOMIC DNA]</scope>
    <source>
        <strain evidence="1 2">Ag06-30</strain>
    </source>
</reference>
<evidence type="ECO:0008006" key="3">
    <source>
        <dbReference type="Google" id="ProtNLM"/>
    </source>
</evidence>
<dbReference type="Proteomes" id="UP000055702">
    <property type="component" value="Unassembled WGS sequence"/>
</dbReference>
<accession>A0A106C2P2</accession>
<organism evidence="1">
    <name type="scientific">Shewanella frigidimarina</name>
    <dbReference type="NCBI Taxonomy" id="56812"/>
    <lineage>
        <taxon>Bacteria</taxon>
        <taxon>Pseudomonadati</taxon>
        <taxon>Pseudomonadota</taxon>
        <taxon>Gammaproteobacteria</taxon>
        <taxon>Alteromonadales</taxon>
        <taxon>Shewanellaceae</taxon>
        <taxon>Shewanella</taxon>
    </lineage>
</organism>
<evidence type="ECO:0000313" key="2">
    <source>
        <dbReference type="Proteomes" id="UP000055702"/>
    </source>
</evidence>
<gene>
    <name evidence="1" type="ORF">AWJ07_00715</name>
</gene>
<proteinExistence type="predicted"/>
<sequence>MHNIRFDFVCQRHVPLYEHLCNQYLERSEFNISIGAESEPQTSKIRYFIEAFAPQAQLESLADDIANDFLLSVWLLDTHIQRIEQHGGQRKPFKIKPLYSGLPLYFCQHCQPKFGDNQHPSFGNINLQCHHCMGHEKLSRDEKSLTQTDIAAMANRLLSHKSLPLPILGITLWLTPPAAIFSSTIQPSTILSSTISPNADEQLTNSSQTNAPMTKTIKYQRPRILVCNPNSLNSHFIVNDSQVLALSSIEKPLLRVRPSSEHPSLLAPLYDIQFAENRLLVILTEVLRQKGINWLHVTSDIDPHTSQEALLNEPLRLASINQHWLPITTLSDGSIPLPTNVTCLHDEHHYQDDQHTFKVQSTKTDMNWQVSDNSAKSSTSASASPLTLPPVLASSCAEDSNTITNDITTSLCALNAAVLRCDPNKNHHKAQFVKHAAVLYFSQQNACQIVTLDSQSNPELFFQLPTLPTSGYEICHSLSESPQKSLLDKFKQLFPAEYNQLLDLHIQADDGALSQLMAVATLIIGAYPVETAQRVTVTELADKFIALAMSHHGNNAPRIDFPLTKGAAHRSLNWCKTLGTLMSFKLAGETNLAKLAFAFHDSFADYLSHWVEHLDQNIGVKQLVIAGSEFANPVLTERVQLRIGKNFPLMVNPLLDLDGVNIAIGGLYLKQRRR</sequence>
<dbReference type="EMBL" id="LRDC01000001">
    <property type="protein sequence ID" value="KVX03134.1"/>
    <property type="molecule type" value="Genomic_DNA"/>
</dbReference>